<keyword evidence="2" id="KW-0378">Hydrolase</keyword>
<protein>
    <recommendedName>
        <fullName evidence="5">Fibronectin type-III domain-containing protein</fullName>
    </recommendedName>
</protein>
<keyword evidence="1" id="KW-0677">Repeat</keyword>
<dbReference type="InterPro" id="IPR032267">
    <property type="entry name" value="DUF4832"/>
</dbReference>
<dbReference type="Proteomes" id="UP001501570">
    <property type="component" value="Unassembled WGS sequence"/>
</dbReference>
<dbReference type="Gene3D" id="2.60.120.430">
    <property type="entry name" value="Galactose-binding lectin"/>
    <property type="match status" value="1"/>
</dbReference>
<dbReference type="PROSITE" id="PS50853">
    <property type="entry name" value="FN3"/>
    <property type="match status" value="2"/>
</dbReference>
<reference evidence="7" key="1">
    <citation type="journal article" date="2019" name="Int. J. Syst. Evol. Microbiol.">
        <title>The Global Catalogue of Microorganisms (GCM) 10K type strain sequencing project: providing services to taxonomists for standard genome sequencing and annotation.</title>
        <authorList>
            <consortium name="The Broad Institute Genomics Platform"/>
            <consortium name="The Broad Institute Genome Sequencing Center for Infectious Disease"/>
            <person name="Wu L."/>
            <person name="Ma J."/>
        </authorList>
    </citation>
    <scope>NUCLEOTIDE SEQUENCE [LARGE SCALE GENOMIC DNA]</scope>
    <source>
        <strain evidence="7">JCM 18304</strain>
    </source>
</reference>
<organism evidence="6 7">
    <name type="scientific">Rugosimonospora acidiphila</name>
    <dbReference type="NCBI Taxonomy" id="556531"/>
    <lineage>
        <taxon>Bacteria</taxon>
        <taxon>Bacillati</taxon>
        <taxon>Actinomycetota</taxon>
        <taxon>Actinomycetes</taxon>
        <taxon>Micromonosporales</taxon>
        <taxon>Micromonosporaceae</taxon>
        <taxon>Rugosimonospora</taxon>
    </lineage>
</organism>
<dbReference type="PANTHER" id="PTHR13817:SF166">
    <property type="entry name" value="NEURONAL IGCAM-RELATED"/>
    <property type="match status" value="1"/>
</dbReference>
<proteinExistence type="predicted"/>
<dbReference type="PANTHER" id="PTHR13817">
    <property type="entry name" value="TITIN"/>
    <property type="match status" value="1"/>
</dbReference>
<comment type="caution">
    <text evidence="6">The sequence shown here is derived from an EMBL/GenBank/DDBJ whole genome shotgun (WGS) entry which is preliminary data.</text>
</comment>
<dbReference type="Pfam" id="PF16116">
    <property type="entry name" value="DUF4832"/>
    <property type="match status" value="1"/>
</dbReference>
<dbReference type="Pfam" id="PF16173">
    <property type="entry name" value="DUF4874"/>
    <property type="match status" value="1"/>
</dbReference>
<dbReference type="InterPro" id="IPR050964">
    <property type="entry name" value="Striated_Muscle_Regulatory"/>
</dbReference>
<keyword evidence="2" id="KW-0326">Glycosidase</keyword>
<evidence type="ECO:0000259" key="5">
    <source>
        <dbReference type="PROSITE" id="PS50853"/>
    </source>
</evidence>
<dbReference type="RefSeq" id="WP_345637456.1">
    <property type="nucleotide sequence ID" value="NZ_BAABJQ010000033.1"/>
</dbReference>
<feature type="domain" description="Fibronectin type-III" evidence="5">
    <location>
        <begin position="608"/>
        <end position="696"/>
    </location>
</feature>
<dbReference type="InterPro" id="IPR013783">
    <property type="entry name" value="Ig-like_fold"/>
</dbReference>
<keyword evidence="3" id="KW-0624">Polysaccharide degradation</keyword>
<evidence type="ECO:0000313" key="6">
    <source>
        <dbReference type="EMBL" id="GAA5198505.1"/>
    </source>
</evidence>
<evidence type="ECO:0000256" key="2">
    <source>
        <dbReference type="ARBA" id="ARBA00023295"/>
    </source>
</evidence>
<accession>A0ABP9SNZ6</accession>
<sequence>MLHRPRGKPANRWRSRSLAAAIAGLLAAALVATGGPAHADPTRTVSFSGDFTTAFPNPDRGFHNRYEIINDPAVNDYATNNSRAGFSPDMLDRTFARARADGDTLIHSYVHLDKYQTQPLPQELLDNLASGLAAVRASGMKIVLRFAYTWDSYPNVSEAQVEAHIAALAPVLNANADVIDHFEAGFLGMWGEWHDSAYTDAFNQTQAEARYRVIATELDDFPAGVPIAIRYPIFTYEILQRTTPPPGCTLPNNCLLTQAQKDRLGFHDDCFLSDSADMGTYDQNSWLGWFDIDTKKQWVYDMATSTGGNQLVGGETCDSAGDDDAAGVNAQYELSHQHWTEINEDYAPVNINLWKAANLPASGNDPAETLFTRAKRKLGYRLRLVDATFSGTATPGSAFSFSAHLANDGYASPIQQRPVYLVFDDGTHRYDVSLSQVDIRTWRSGPVTLPAQTVTLPAGMAPGSYTLALWLPDQSASLHGNPAYDIRLANTGTWNATTGYNVLATGVTVGPCPGDCTPPSAPVLVSPGHTTTSATLSWTGATDNVGVVGYAVYRGGTLVASPTGTTFTDTGLPPGAYRYTVVARDAAGNASAPSNAVTVGVGCVDCAPPSTPGGLISPGQTGSTVALSWSPSTDNVGVTGYRVYRGGTLVGSPTGTTFTDTGLTAATSYTYTVAAVDAAGNASPPSAPLTVSTAAPPPVGLVLDDFDGTPAYPSAAQNDLGKWTGGNCFTNGGGAGSESGGALALQYNACGWFGSDVNTDLSGYTYLVIRIKGAAGGEQAHFNVNLGGVTKVFADFTLDGGGHPAIGTAYQDIEVPMAANGINRASPGQLAMGFWYGGSGTITIDSISFQ</sequence>
<evidence type="ECO:0000313" key="7">
    <source>
        <dbReference type="Proteomes" id="UP001501570"/>
    </source>
</evidence>
<dbReference type="EMBL" id="BAABJQ010000033">
    <property type="protein sequence ID" value="GAA5198505.1"/>
    <property type="molecule type" value="Genomic_DNA"/>
</dbReference>
<dbReference type="InterPro" id="IPR003961">
    <property type="entry name" value="FN3_dom"/>
</dbReference>
<dbReference type="InterPro" id="IPR036116">
    <property type="entry name" value="FN3_sf"/>
</dbReference>
<dbReference type="Pfam" id="PF00041">
    <property type="entry name" value="fn3"/>
    <property type="match status" value="1"/>
</dbReference>
<dbReference type="CDD" id="cd00063">
    <property type="entry name" value="FN3"/>
    <property type="match status" value="2"/>
</dbReference>
<name>A0ABP9SNZ6_9ACTN</name>
<dbReference type="SUPFAM" id="SSF49265">
    <property type="entry name" value="Fibronectin type III"/>
    <property type="match status" value="1"/>
</dbReference>
<gene>
    <name evidence="6" type="ORF">GCM10023322_72080</name>
</gene>
<dbReference type="InterPro" id="IPR032379">
    <property type="entry name" value="DUF4874"/>
</dbReference>
<keyword evidence="7" id="KW-1185">Reference proteome</keyword>
<evidence type="ECO:0000256" key="1">
    <source>
        <dbReference type="ARBA" id="ARBA00022737"/>
    </source>
</evidence>
<feature type="chain" id="PRO_5045825745" description="Fibronectin type-III domain-containing protein" evidence="4">
    <location>
        <begin position="40"/>
        <end position="850"/>
    </location>
</feature>
<feature type="signal peptide" evidence="4">
    <location>
        <begin position="1"/>
        <end position="39"/>
    </location>
</feature>
<feature type="domain" description="Fibronectin type-III" evidence="5">
    <location>
        <begin position="518"/>
        <end position="604"/>
    </location>
</feature>
<keyword evidence="3" id="KW-0119">Carbohydrate metabolism</keyword>
<evidence type="ECO:0000256" key="4">
    <source>
        <dbReference type="SAM" id="SignalP"/>
    </source>
</evidence>
<dbReference type="Gene3D" id="2.60.40.10">
    <property type="entry name" value="Immunoglobulins"/>
    <property type="match status" value="2"/>
</dbReference>
<dbReference type="SMART" id="SM00060">
    <property type="entry name" value="FN3"/>
    <property type="match status" value="2"/>
</dbReference>
<keyword evidence="4" id="KW-0732">Signal</keyword>
<evidence type="ECO:0000256" key="3">
    <source>
        <dbReference type="ARBA" id="ARBA00023326"/>
    </source>
</evidence>